<dbReference type="RefSeq" id="WP_224580781.1">
    <property type="nucleotide sequence ID" value="NZ_CP096255.1"/>
</dbReference>
<gene>
    <name evidence="1" type="ORF">HAP41_0000021570</name>
</gene>
<sequence length="81" mass="8612">MLFDPLLPMRCPAQGIRAILVLLALVLSAAPAMAQVNWRMTTEYPQNNISGIGLTSFADRVAARTNGFVTVASPSYSSEGA</sequence>
<dbReference type="InterPro" id="IPR038404">
    <property type="entry name" value="TRAP_DctP_sf"/>
</dbReference>
<dbReference type="Gene3D" id="3.40.190.170">
    <property type="entry name" value="Bacterial extracellular solute-binding protein, family 7"/>
    <property type="match status" value="1"/>
</dbReference>
<dbReference type="Proteomes" id="UP000551709">
    <property type="component" value="Chromosome"/>
</dbReference>
<evidence type="ECO:0000313" key="2">
    <source>
        <dbReference type="Proteomes" id="UP000551709"/>
    </source>
</evidence>
<reference evidence="1 2" key="1">
    <citation type="journal article" date="2017" name="Syst. Appl. Microbiol.">
        <title>Soybeans inoculated with root zone soils of Canadian native legumes harbour diverse and novel Bradyrhizobium spp. that possess agricultural potential.</title>
        <authorList>
            <person name="Bromfield E.S.P."/>
            <person name="Cloutier S."/>
            <person name="Tambong J.T."/>
            <person name="Tran Thi T.V."/>
        </authorList>
    </citation>
    <scope>NUCLEOTIDE SEQUENCE [LARGE SCALE GENOMIC DNA]</scope>
    <source>
        <strain evidence="1 2">1S5</strain>
    </source>
</reference>
<accession>A0A8T5VA87</accession>
<evidence type="ECO:0000313" key="1">
    <source>
        <dbReference type="EMBL" id="UPT91280.1"/>
    </source>
</evidence>
<organism evidence="1 2">
    <name type="scientific">Bradyrhizobium barranii subsp. apii</name>
    <dbReference type="NCBI Taxonomy" id="2819348"/>
    <lineage>
        <taxon>Bacteria</taxon>
        <taxon>Pseudomonadati</taxon>
        <taxon>Pseudomonadota</taxon>
        <taxon>Alphaproteobacteria</taxon>
        <taxon>Hyphomicrobiales</taxon>
        <taxon>Nitrobacteraceae</taxon>
        <taxon>Bradyrhizobium</taxon>
        <taxon>Bradyrhizobium barranii</taxon>
    </lineage>
</organism>
<dbReference type="AlphaFoldDB" id="A0A8T5VA87"/>
<dbReference type="EMBL" id="CP096255">
    <property type="protein sequence ID" value="UPT91280.1"/>
    <property type="molecule type" value="Genomic_DNA"/>
</dbReference>
<name>A0A8T5VA87_9BRAD</name>
<proteinExistence type="predicted"/>
<protein>
    <submittedName>
        <fullName evidence="1">Uncharacterized protein</fullName>
    </submittedName>
</protein>